<dbReference type="PROSITE" id="PS51724">
    <property type="entry name" value="SPOR"/>
    <property type="match status" value="1"/>
</dbReference>
<reference evidence="5" key="3">
    <citation type="submission" date="2022-06" db="EMBL/GenBank/DDBJ databases">
        <title>Resources to Facilitate Use of the Altered Schaedler Flora (ASF) Mouse Model to Study Microbiome Function.</title>
        <authorList>
            <person name="Proctor A."/>
            <person name="Parvinroo S."/>
            <person name="Richie T."/>
            <person name="Jia X."/>
            <person name="Lee S.T.M."/>
            <person name="Karp P.D."/>
            <person name="Paley S."/>
            <person name="Kostic A.D."/>
            <person name="Pierre J.F."/>
            <person name="Wannemuehler M.J."/>
            <person name="Phillips G.J."/>
        </authorList>
    </citation>
    <scope>NUCLEOTIDE SEQUENCE</scope>
    <source>
        <strain evidence="5">ASF457</strain>
    </source>
</reference>
<dbReference type="Proteomes" id="UP000017429">
    <property type="component" value="Chromosome"/>
</dbReference>
<organism evidence="5 6">
    <name type="scientific">Mucispirillum schaedleri ASF457</name>
    <dbReference type="NCBI Taxonomy" id="1379858"/>
    <lineage>
        <taxon>Bacteria</taxon>
        <taxon>Pseudomonadati</taxon>
        <taxon>Deferribacterota</taxon>
        <taxon>Deferribacteres</taxon>
        <taxon>Deferribacterales</taxon>
        <taxon>Mucispirillaceae</taxon>
        <taxon>Mucispirillum</taxon>
    </lineage>
</organism>
<dbReference type="EMBL" id="CP097562">
    <property type="protein sequence ID" value="USF22955.1"/>
    <property type="molecule type" value="Genomic_DNA"/>
</dbReference>
<evidence type="ECO:0000313" key="6">
    <source>
        <dbReference type="Proteomes" id="UP000017429"/>
    </source>
</evidence>
<dbReference type="GO" id="GO:0042834">
    <property type="term" value="F:peptidoglycan binding"/>
    <property type="evidence" value="ECO:0007669"/>
    <property type="project" value="InterPro"/>
</dbReference>
<dbReference type="InterPro" id="IPR038765">
    <property type="entry name" value="Papain-like_cys_pep_sf"/>
</dbReference>
<dbReference type="OrthoDB" id="9807055at2"/>
<dbReference type="GO" id="GO:0008234">
    <property type="term" value="F:cysteine-type peptidase activity"/>
    <property type="evidence" value="ECO:0007669"/>
    <property type="project" value="UniProtKB-KW"/>
</dbReference>
<dbReference type="GO" id="GO:0006508">
    <property type="term" value="P:proteolysis"/>
    <property type="evidence" value="ECO:0007669"/>
    <property type="project" value="UniProtKB-KW"/>
</dbReference>
<keyword evidence="3" id="KW-0378">Hydrolase</keyword>
<protein>
    <submittedName>
        <fullName evidence="5">Uncharacterized protein</fullName>
    </submittedName>
</protein>
<dbReference type="Pfam" id="PF00877">
    <property type="entry name" value="NLPC_P60"/>
    <property type="match status" value="1"/>
</dbReference>
<comment type="similarity">
    <text evidence="1">Belongs to the peptidase C40 family.</text>
</comment>
<dbReference type="AlphaFoldDB" id="V2Q9K3"/>
<keyword evidence="6" id="KW-1185">Reference proteome</keyword>
<proteinExistence type="inferred from homology"/>
<evidence type="ECO:0000256" key="1">
    <source>
        <dbReference type="ARBA" id="ARBA00007074"/>
    </source>
</evidence>
<dbReference type="PANTHER" id="PTHR47053">
    <property type="entry name" value="MUREIN DD-ENDOPEPTIDASE MEPH-RELATED"/>
    <property type="match status" value="1"/>
</dbReference>
<reference evidence="5" key="1">
    <citation type="journal article" date="2014" name="Genome Announc.">
        <title>Draft genome sequences of the altered schaedler flora, a defined bacterial community from gnotobiotic mice.</title>
        <authorList>
            <person name="Wannemuehler M.J."/>
            <person name="Overstreet A.M."/>
            <person name="Ward D.V."/>
            <person name="Phillips G.J."/>
        </authorList>
    </citation>
    <scope>NUCLEOTIDE SEQUENCE</scope>
    <source>
        <strain evidence="5">ASF457</strain>
    </source>
</reference>
<dbReference type="InterPro" id="IPR007730">
    <property type="entry name" value="SPOR-like_dom"/>
</dbReference>
<dbReference type="InterPro" id="IPR036680">
    <property type="entry name" value="SPOR-like_sf"/>
</dbReference>
<dbReference type="SUPFAM" id="SSF54001">
    <property type="entry name" value="Cysteine proteinases"/>
    <property type="match status" value="1"/>
</dbReference>
<accession>V2Q9K3</accession>
<dbReference type="Gene3D" id="3.90.1720.10">
    <property type="entry name" value="endopeptidase domain like (from Nostoc punctiforme)"/>
    <property type="match status" value="1"/>
</dbReference>
<evidence type="ECO:0000256" key="3">
    <source>
        <dbReference type="ARBA" id="ARBA00022801"/>
    </source>
</evidence>
<dbReference type="InterPro" id="IPR051202">
    <property type="entry name" value="Peptidase_C40"/>
</dbReference>
<dbReference type="PROSITE" id="PS51935">
    <property type="entry name" value="NLPC_P60"/>
    <property type="match status" value="1"/>
</dbReference>
<keyword evidence="4" id="KW-0788">Thiol protease</keyword>
<dbReference type="PANTHER" id="PTHR47053:SF1">
    <property type="entry name" value="MUREIN DD-ENDOPEPTIDASE MEPH-RELATED"/>
    <property type="match status" value="1"/>
</dbReference>
<dbReference type="Pfam" id="PF05036">
    <property type="entry name" value="SPOR"/>
    <property type="match status" value="1"/>
</dbReference>
<dbReference type="RefSeq" id="WP_023276796.1">
    <property type="nucleotide sequence ID" value="NZ_CP097562.1"/>
</dbReference>
<dbReference type="SUPFAM" id="SSF110997">
    <property type="entry name" value="Sporulation related repeat"/>
    <property type="match status" value="1"/>
</dbReference>
<dbReference type="Gene3D" id="3.30.70.1070">
    <property type="entry name" value="Sporulation related repeat"/>
    <property type="match status" value="1"/>
</dbReference>
<keyword evidence="2" id="KW-0645">Protease</keyword>
<evidence type="ECO:0000256" key="2">
    <source>
        <dbReference type="ARBA" id="ARBA00022670"/>
    </source>
</evidence>
<dbReference type="InterPro" id="IPR000064">
    <property type="entry name" value="NLP_P60_dom"/>
</dbReference>
<dbReference type="eggNOG" id="COG0791">
    <property type="taxonomic scope" value="Bacteria"/>
</dbReference>
<dbReference type="KEGG" id="msch:N508_000007"/>
<reference evidence="5" key="2">
    <citation type="submission" date="2022-05" db="EMBL/GenBank/DDBJ databases">
        <authorList>
            <person name="Proctor A.L."/>
            <person name="Phillips G.J."/>
            <person name="Wannemuehler M.J."/>
        </authorList>
    </citation>
    <scope>NUCLEOTIDE SEQUENCE</scope>
    <source>
        <strain evidence="5">ASF457</strain>
    </source>
</reference>
<dbReference type="PROSITE" id="PS51257">
    <property type="entry name" value="PROKAR_LIPOPROTEIN"/>
    <property type="match status" value="1"/>
</dbReference>
<gene>
    <name evidence="5" type="ORF">N508_000007</name>
</gene>
<sequence length="248" mass="27812">MKHFKTIFALILILITGCASASNSNSADFGIYREGYSIQVGAFTNPNNAGRFVDSLIERGLDAFMFRDGDIYKVRFGSYRTIEEARNRGKQLQAQGRIDEFFVVIPESYALHKSRSAPTKKQGSNYLRNEIVKTAYKYIGTPYVWGGNTASGVDCSGLTRAVYRLNGLSIPRVSREQFKAGRFVYKKDLQKGDLVFFATSGGKRVSHVGIYVGDGKFIHAPRKGTTVRTDKLNNKYWSKVYMGGRSYI</sequence>
<name>V2Q9K3_9BACT</name>
<evidence type="ECO:0000256" key="4">
    <source>
        <dbReference type="ARBA" id="ARBA00022807"/>
    </source>
</evidence>
<evidence type="ECO:0000313" key="5">
    <source>
        <dbReference type="EMBL" id="USF22955.1"/>
    </source>
</evidence>